<feature type="transmembrane region" description="Helical" evidence="1">
    <location>
        <begin position="42"/>
        <end position="66"/>
    </location>
</feature>
<protein>
    <submittedName>
        <fullName evidence="2">Uncharacterized protein</fullName>
    </submittedName>
</protein>
<sequence>MKILRKRRWEELKTLWLLVYLHQGHRAWFLAYKCINGCFRIYLIYLCCTCFNLCLFPCIFVPIDSVTRALQFARMMSLHAAPKAEWACLLTKLSRGAHQRFACWGNMEITSHDLSLHHPNFAFVNCERQTKYEEIIGDYVKPAMQEQDLITINLHPCDNAYVKVHSIPIWLDSWVLCKISCFRKTASGQRQSDRERGKGKSGDLTAMDYVASQSQFYAFKWITLLLTQEFNFADSLHTWDTLSSDLRVLSWKSFPQELMKVISTTIDEVPPQRAGLFSSLY</sequence>
<keyword evidence="1" id="KW-0812">Transmembrane</keyword>
<evidence type="ECO:0000313" key="3">
    <source>
        <dbReference type="Proteomes" id="UP000290289"/>
    </source>
</evidence>
<keyword evidence="3" id="KW-1185">Reference proteome</keyword>
<accession>A0A498K9P9</accession>
<keyword evidence="1" id="KW-1133">Transmembrane helix</keyword>
<dbReference type="SUPFAM" id="SSF47923">
    <property type="entry name" value="Ypt/Rab-GAP domain of gyp1p"/>
    <property type="match status" value="1"/>
</dbReference>
<keyword evidence="1" id="KW-0472">Membrane</keyword>
<dbReference type="InterPro" id="IPR035969">
    <property type="entry name" value="Rab-GAP_TBC_sf"/>
</dbReference>
<organism evidence="2 3">
    <name type="scientific">Malus domestica</name>
    <name type="common">Apple</name>
    <name type="synonym">Pyrus malus</name>
    <dbReference type="NCBI Taxonomy" id="3750"/>
    <lineage>
        <taxon>Eukaryota</taxon>
        <taxon>Viridiplantae</taxon>
        <taxon>Streptophyta</taxon>
        <taxon>Embryophyta</taxon>
        <taxon>Tracheophyta</taxon>
        <taxon>Spermatophyta</taxon>
        <taxon>Magnoliopsida</taxon>
        <taxon>eudicotyledons</taxon>
        <taxon>Gunneridae</taxon>
        <taxon>Pentapetalae</taxon>
        <taxon>rosids</taxon>
        <taxon>fabids</taxon>
        <taxon>Rosales</taxon>
        <taxon>Rosaceae</taxon>
        <taxon>Amygdaloideae</taxon>
        <taxon>Maleae</taxon>
        <taxon>Malus</taxon>
    </lineage>
</organism>
<gene>
    <name evidence="2" type="ORF">DVH24_006287</name>
</gene>
<dbReference type="AlphaFoldDB" id="A0A498K9P9"/>
<name>A0A498K9P9_MALDO</name>
<dbReference type="EMBL" id="RDQH01000328">
    <property type="protein sequence ID" value="RXI05030.1"/>
    <property type="molecule type" value="Genomic_DNA"/>
</dbReference>
<reference evidence="2 3" key="1">
    <citation type="submission" date="2018-10" db="EMBL/GenBank/DDBJ databases">
        <title>A high-quality apple genome assembly.</title>
        <authorList>
            <person name="Hu J."/>
        </authorList>
    </citation>
    <scope>NUCLEOTIDE SEQUENCE [LARGE SCALE GENOMIC DNA]</scope>
    <source>
        <strain evidence="3">cv. HFTH1</strain>
        <tissue evidence="2">Young leaf</tissue>
    </source>
</reference>
<dbReference type="Gene3D" id="1.10.472.80">
    <property type="entry name" value="Ypt/Rab-GAP domain of gyp1p, domain 3"/>
    <property type="match status" value="1"/>
</dbReference>
<proteinExistence type="predicted"/>
<comment type="caution">
    <text evidence="2">The sequence shown here is derived from an EMBL/GenBank/DDBJ whole genome shotgun (WGS) entry which is preliminary data.</text>
</comment>
<evidence type="ECO:0000313" key="2">
    <source>
        <dbReference type="EMBL" id="RXI05030.1"/>
    </source>
</evidence>
<evidence type="ECO:0000256" key="1">
    <source>
        <dbReference type="SAM" id="Phobius"/>
    </source>
</evidence>
<dbReference type="Proteomes" id="UP000290289">
    <property type="component" value="Chromosome 2"/>
</dbReference>